<dbReference type="GO" id="GO:0004519">
    <property type="term" value="F:endonuclease activity"/>
    <property type="evidence" value="ECO:0007669"/>
    <property type="project" value="UniProtKB-KW"/>
</dbReference>
<gene>
    <name evidence="12" type="ORF">PHMEG_00012199</name>
</gene>
<keyword evidence="8" id="KW-0239">DNA-directed DNA polymerase</keyword>
<keyword evidence="2" id="KW-0479">Metal-binding</keyword>
<dbReference type="InterPro" id="IPR057670">
    <property type="entry name" value="SH3_retrovirus"/>
</dbReference>
<keyword evidence="8" id="KW-0548">Nucleotidyltransferase</keyword>
<keyword evidence="3" id="KW-0255">Endonuclease</keyword>
<organism evidence="12 13">
    <name type="scientific">Phytophthora megakarya</name>
    <dbReference type="NCBI Taxonomy" id="4795"/>
    <lineage>
        <taxon>Eukaryota</taxon>
        <taxon>Sar</taxon>
        <taxon>Stramenopiles</taxon>
        <taxon>Oomycota</taxon>
        <taxon>Peronosporomycetes</taxon>
        <taxon>Peronosporales</taxon>
        <taxon>Peronosporaceae</taxon>
        <taxon>Phytophthora</taxon>
    </lineage>
</organism>
<keyword evidence="7" id="KW-0695">RNA-directed DNA polymerase</keyword>
<reference evidence="13" key="1">
    <citation type="submission" date="2017-03" db="EMBL/GenBank/DDBJ databases">
        <title>Phytopthora megakarya and P. palmivora, two closely related causual agents of cacao black pod achieved similar genome size and gene model numbers by different mechanisms.</title>
        <authorList>
            <person name="Ali S."/>
            <person name="Shao J."/>
            <person name="Larry D.J."/>
            <person name="Kronmiller B."/>
            <person name="Shen D."/>
            <person name="Strem M.D."/>
            <person name="Melnick R.L."/>
            <person name="Guiltinan M.J."/>
            <person name="Tyler B.M."/>
            <person name="Meinhardt L.W."/>
            <person name="Bailey B.A."/>
        </authorList>
    </citation>
    <scope>NUCLEOTIDE SEQUENCE [LARGE SCALE GENOMIC DNA]</scope>
    <source>
        <strain evidence="13">zdho120</strain>
    </source>
</reference>
<dbReference type="GO" id="GO:0003964">
    <property type="term" value="F:RNA-directed DNA polymerase activity"/>
    <property type="evidence" value="ECO:0007669"/>
    <property type="project" value="UniProtKB-KW"/>
</dbReference>
<protein>
    <recommendedName>
        <fullName evidence="11">Retroviral polymerase SH3-like domain-containing protein</fullName>
    </recommendedName>
</protein>
<dbReference type="Proteomes" id="UP000198211">
    <property type="component" value="Unassembled WGS sequence"/>
</dbReference>
<evidence type="ECO:0000313" key="12">
    <source>
        <dbReference type="EMBL" id="OWZ14337.1"/>
    </source>
</evidence>
<evidence type="ECO:0000256" key="6">
    <source>
        <dbReference type="ARBA" id="ARBA00022908"/>
    </source>
</evidence>
<evidence type="ECO:0000259" key="11">
    <source>
        <dbReference type="Pfam" id="PF25597"/>
    </source>
</evidence>
<feature type="region of interest" description="Disordered" evidence="10">
    <location>
        <begin position="215"/>
        <end position="248"/>
    </location>
</feature>
<evidence type="ECO:0000313" key="13">
    <source>
        <dbReference type="Proteomes" id="UP000198211"/>
    </source>
</evidence>
<dbReference type="SUPFAM" id="SSF53098">
    <property type="entry name" value="Ribonuclease H-like"/>
    <property type="match status" value="1"/>
</dbReference>
<keyword evidence="8" id="KW-0808">Transferase</keyword>
<evidence type="ECO:0000256" key="9">
    <source>
        <dbReference type="ARBA" id="ARBA00023172"/>
    </source>
</evidence>
<dbReference type="PANTHER" id="PTHR42648">
    <property type="entry name" value="TRANSPOSASE, PUTATIVE-RELATED"/>
    <property type="match status" value="1"/>
</dbReference>
<evidence type="ECO:0000256" key="8">
    <source>
        <dbReference type="ARBA" id="ARBA00022932"/>
    </source>
</evidence>
<keyword evidence="5" id="KW-0460">Magnesium</keyword>
<dbReference type="GO" id="GO:0016787">
    <property type="term" value="F:hydrolase activity"/>
    <property type="evidence" value="ECO:0007669"/>
    <property type="project" value="UniProtKB-KW"/>
</dbReference>
<dbReference type="GO" id="GO:0046872">
    <property type="term" value="F:metal ion binding"/>
    <property type="evidence" value="ECO:0007669"/>
    <property type="project" value="UniProtKB-KW"/>
</dbReference>
<keyword evidence="1" id="KW-0540">Nuclease</keyword>
<dbReference type="AlphaFoldDB" id="A0A225WBG1"/>
<comment type="caution">
    <text evidence="12">The sequence shown here is derived from an EMBL/GenBank/DDBJ whole genome shotgun (WGS) entry which is preliminary data.</text>
</comment>
<evidence type="ECO:0000256" key="7">
    <source>
        <dbReference type="ARBA" id="ARBA00022918"/>
    </source>
</evidence>
<dbReference type="GO" id="GO:0015074">
    <property type="term" value="P:DNA integration"/>
    <property type="evidence" value="ECO:0007669"/>
    <property type="project" value="UniProtKB-KW"/>
</dbReference>
<dbReference type="EMBL" id="NBNE01001361">
    <property type="protein sequence ID" value="OWZ14337.1"/>
    <property type="molecule type" value="Genomic_DNA"/>
</dbReference>
<dbReference type="GO" id="GO:0003887">
    <property type="term" value="F:DNA-directed DNA polymerase activity"/>
    <property type="evidence" value="ECO:0007669"/>
    <property type="project" value="UniProtKB-KW"/>
</dbReference>
<dbReference type="InterPro" id="IPR012337">
    <property type="entry name" value="RNaseH-like_sf"/>
</dbReference>
<keyword evidence="4" id="KW-0378">Hydrolase</keyword>
<feature type="domain" description="Retroviral polymerase SH3-like" evidence="11">
    <location>
        <begin position="84"/>
        <end position="115"/>
    </location>
</feature>
<sequence length="353" mass="40336">MYESQWRERIKCLRSANGMGFVNKSLDKICQYQKIIPYSPQRNVSTIVYLINRTPTSTHPTTTPFKSSFKVKPRLDHLHVSGPIGYAEDSKGYRIYDLESNKVKISRSVKLDEWEVNGIYETMSSDDSKIIHVTKITEDLALQDLPHRPIGDETMESVEGSAEDTEMDNVEHDELSGQELTTFLRLTRSMANTNKNFHQQPERIRRPREPVLLLGYGPACENDSATNANDNSGNDDSDNDDHFWLPSPKRPRFDQDSLLAEAMLAYAADVGDDDDAPTPNQQAMRSNESSQWVKAVNAWFNAHSDNESWTLVRRTTSTRPIGCRWVFAKKRVECGRVVRYKACLVAKRFKLKI</sequence>
<accession>A0A225WBG1</accession>
<evidence type="ECO:0000256" key="10">
    <source>
        <dbReference type="SAM" id="MobiDB-lite"/>
    </source>
</evidence>
<evidence type="ECO:0000256" key="5">
    <source>
        <dbReference type="ARBA" id="ARBA00022842"/>
    </source>
</evidence>
<name>A0A225WBG1_9STRA</name>
<dbReference type="InterPro" id="IPR039537">
    <property type="entry name" value="Retrotran_Ty1/copia-like"/>
</dbReference>
<evidence type="ECO:0000256" key="4">
    <source>
        <dbReference type="ARBA" id="ARBA00022801"/>
    </source>
</evidence>
<proteinExistence type="predicted"/>
<dbReference type="Pfam" id="PF25597">
    <property type="entry name" value="SH3_retrovirus"/>
    <property type="match status" value="1"/>
</dbReference>
<keyword evidence="13" id="KW-1185">Reference proteome</keyword>
<feature type="compositionally biased region" description="Low complexity" evidence="10">
    <location>
        <begin position="222"/>
        <end position="232"/>
    </location>
</feature>
<dbReference type="GO" id="GO:0006310">
    <property type="term" value="P:DNA recombination"/>
    <property type="evidence" value="ECO:0007669"/>
    <property type="project" value="UniProtKB-KW"/>
</dbReference>
<evidence type="ECO:0000256" key="2">
    <source>
        <dbReference type="ARBA" id="ARBA00022723"/>
    </source>
</evidence>
<dbReference type="OrthoDB" id="122196at2759"/>
<keyword evidence="6" id="KW-0229">DNA integration</keyword>
<evidence type="ECO:0000256" key="3">
    <source>
        <dbReference type="ARBA" id="ARBA00022759"/>
    </source>
</evidence>
<keyword evidence="9" id="KW-0233">DNA recombination</keyword>
<dbReference type="PANTHER" id="PTHR42648:SF11">
    <property type="entry name" value="TRANSPOSON TY4-P GAG-POL POLYPROTEIN"/>
    <property type="match status" value="1"/>
</dbReference>
<evidence type="ECO:0000256" key="1">
    <source>
        <dbReference type="ARBA" id="ARBA00022722"/>
    </source>
</evidence>